<reference evidence="1" key="1">
    <citation type="journal article" date="2019" name="bioRxiv">
        <title>The Genome of the Zebra Mussel, Dreissena polymorpha: A Resource for Invasive Species Research.</title>
        <authorList>
            <person name="McCartney M.A."/>
            <person name="Auch B."/>
            <person name="Kono T."/>
            <person name="Mallez S."/>
            <person name="Zhang Y."/>
            <person name="Obille A."/>
            <person name="Becker A."/>
            <person name="Abrahante J.E."/>
            <person name="Garbe J."/>
            <person name="Badalamenti J.P."/>
            <person name="Herman A."/>
            <person name="Mangelson H."/>
            <person name="Liachko I."/>
            <person name="Sullivan S."/>
            <person name="Sone E.D."/>
            <person name="Koren S."/>
            <person name="Silverstein K.A.T."/>
            <person name="Beckman K.B."/>
            <person name="Gohl D.M."/>
        </authorList>
    </citation>
    <scope>NUCLEOTIDE SEQUENCE</scope>
    <source>
        <strain evidence="1">Duluth1</strain>
        <tissue evidence="1">Whole animal</tissue>
    </source>
</reference>
<comment type="caution">
    <text evidence="1">The sequence shown here is derived from an EMBL/GenBank/DDBJ whole genome shotgun (WGS) entry which is preliminary data.</text>
</comment>
<dbReference type="Proteomes" id="UP000828390">
    <property type="component" value="Unassembled WGS sequence"/>
</dbReference>
<reference evidence="1" key="2">
    <citation type="submission" date="2020-11" db="EMBL/GenBank/DDBJ databases">
        <authorList>
            <person name="McCartney M.A."/>
            <person name="Auch B."/>
            <person name="Kono T."/>
            <person name="Mallez S."/>
            <person name="Becker A."/>
            <person name="Gohl D.M."/>
            <person name="Silverstein K.A.T."/>
            <person name="Koren S."/>
            <person name="Bechman K.B."/>
            <person name="Herman A."/>
            <person name="Abrahante J.E."/>
            <person name="Garbe J."/>
        </authorList>
    </citation>
    <scope>NUCLEOTIDE SEQUENCE</scope>
    <source>
        <strain evidence="1">Duluth1</strain>
        <tissue evidence="1">Whole animal</tissue>
    </source>
</reference>
<proteinExistence type="predicted"/>
<accession>A0A9D4LLK5</accession>
<evidence type="ECO:0000313" key="1">
    <source>
        <dbReference type="EMBL" id="KAH3861005.1"/>
    </source>
</evidence>
<dbReference type="AlphaFoldDB" id="A0A9D4LLK5"/>
<dbReference type="EMBL" id="JAIWYP010000002">
    <property type="protein sequence ID" value="KAH3861005.1"/>
    <property type="molecule type" value="Genomic_DNA"/>
</dbReference>
<organism evidence="1 2">
    <name type="scientific">Dreissena polymorpha</name>
    <name type="common">Zebra mussel</name>
    <name type="synonym">Mytilus polymorpha</name>
    <dbReference type="NCBI Taxonomy" id="45954"/>
    <lineage>
        <taxon>Eukaryota</taxon>
        <taxon>Metazoa</taxon>
        <taxon>Spiralia</taxon>
        <taxon>Lophotrochozoa</taxon>
        <taxon>Mollusca</taxon>
        <taxon>Bivalvia</taxon>
        <taxon>Autobranchia</taxon>
        <taxon>Heteroconchia</taxon>
        <taxon>Euheterodonta</taxon>
        <taxon>Imparidentia</taxon>
        <taxon>Neoheterodontei</taxon>
        <taxon>Myida</taxon>
        <taxon>Dreissenoidea</taxon>
        <taxon>Dreissenidae</taxon>
        <taxon>Dreissena</taxon>
    </lineage>
</organism>
<gene>
    <name evidence="1" type="ORF">DPMN_023931</name>
</gene>
<keyword evidence="2" id="KW-1185">Reference proteome</keyword>
<protein>
    <submittedName>
        <fullName evidence="1">Uncharacterized protein</fullName>
    </submittedName>
</protein>
<evidence type="ECO:0000313" key="2">
    <source>
        <dbReference type="Proteomes" id="UP000828390"/>
    </source>
</evidence>
<name>A0A9D4LLK5_DREPO</name>
<sequence>MLNRLHSQVEEHLTKYNSISSMEGSTGGGPAQFRIIETGRSGVTELAVSVNKKLVVSGTCLFQFKN</sequence>